<accession>A0A8X6QBI3</accession>
<dbReference type="OrthoDB" id="10062814at2759"/>
<organism evidence="2 3">
    <name type="scientific">Nephila pilipes</name>
    <name type="common">Giant wood spider</name>
    <name type="synonym">Nephila maculata</name>
    <dbReference type="NCBI Taxonomy" id="299642"/>
    <lineage>
        <taxon>Eukaryota</taxon>
        <taxon>Metazoa</taxon>
        <taxon>Ecdysozoa</taxon>
        <taxon>Arthropoda</taxon>
        <taxon>Chelicerata</taxon>
        <taxon>Arachnida</taxon>
        <taxon>Araneae</taxon>
        <taxon>Araneomorphae</taxon>
        <taxon>Entelegynae</taxon>
        <taxon>Araneoidea</taxon>
        <taxon>Nephilidae</taxon>
        <taxon>Nephila</taxon>
    </lineage>
</organism>
<evidence type="ECO:0000256" key="1">
    <source>
        <dbReference type="SAM" id="MobiDB-lite"/>
    </source>
</evidence>
<proteinExistence type="predicted"/>
<keyword evidence="3" id="KW-1185">Reference proteome</keyword>
<reference evidence="2" key="1">
    <citation type="submission" date="2020-08" db="EMBL/GenBank/DDBJ databases">
        <title>Multicomponent nature underlies the extraordinary mechanical properties of spider dragline silk.</title>
        <authorList>
            <person name="Kono N."/>
            <person name="Nakamura H."/>
            <person name="Mori M."/>
            <person name="Yoshida Y."/>
            <person name="Ohtoshi R."/>
            <person name="Malay A.D."/>
            <person name="Moran D.A.P."/>
            <person name="Tomita M."/>
            <person name="Numata K."/>
            <person name="Arakawa K."/>
        </authorList>
    </citation>
    <scope>NUCLEOTIDE SEQUENCE</scope>
</reference>
<sequence>MPSASTKLEKQTSMEAFDPIKQIVTIVEKKIRNLEKRKGKLDTYRRGSQKELNEDQKHHLNEYDHGQTVGELEARLWDT</sequence>
<dbReference type="Proteomes" id="UP000887013">
    <property type="component" value="Unassembled WGS sequence"/>
</dbReference>
<evidence type="ECO:0000313" key="2">
    <source>
        <dbReference type="EMBL" id="GFU12595.1"/>
    </source>
</evidence>
<comment type="caution">
    <text evidence="2">The sequence shown here is derived from an EMBL/GenBank/DDBJ whole genome shotgun (WGS) entry which is preliminary data.</text>
</comment>
<gene>
    <name evidence="2" type="primary">Caprin1_3</name>
    <name evidence="2" type="ORF">NPIL_606821</name>
</gene>
<feature type="region of interest" description="Disordered" evidence="1">
    <location>
        <begin position="42"/>
        <end position="65"/>
    </location>
</feature>
<dbReference type="AlphaFoldDB" id="A0A8X6QBI3"/>
<dbReference type="EMBL" id="BMAW01125486">
    <property type="protein sequence ID" value="GFU12595.1"/>
    <property type="molecule type" value="Genomic_DNA"/>
</dbReference>
<evidence type="ECO:0000313" key="3">
    <source>
        <dbReference type="Proteomes" id="UP000887013"/>
    </source>
</evidence>
<protein>
    <submittedName>
        <fullName evidence="2">Caprin-1</fullName>
    </submittedName>
</protein>
<name>A0A8X6QBI3_NEPPI</name>